<dbReference type="GO" id="GO:0016987">
    <property type="term" value="F:sigma factor activity"/>
    <property type="evidence" value="ECO:0007669"/>
    <property type="project" value="UniProtKB-KW"/>
</dbReference>
<keyword evidence="8" id="KW-1185">Reference proteome</keyword>
<evidence type="ECO:0000256" key="1">
    <source>
        <dbReference type="ARBA" id="ARBA00010641"/>
    </source>
</evidence>
<accession>A0A7X0MXS6</accession>
<dbReference type="InterPro" id="IPR036388">
    <property type="entry name" value="WH-like_DNA-bd_sf"/>
</dbReference>
<evidence type="ECO:0000256" key="3">
    <source>
        <dbReference type="ARBA" id="ARBA00023082"/>
    </source>
</evidence>
<sequence>MKTTAVRALFLKYGQEIEAFLTRKLSCPHSAADLTQEVFLRVLRSGTNIQTDVQNTRAYLYKIAVNLAINHQSREQRLPMVDVDEDSVPESVDNRNPERITSDKQRLQRMSDALLELSPLSQKVFVLVRIRGMKQLEVARVLGIHITTVEKNLAKAVRHCYERSLEPTEQ</sequence>
<feature type="domain" description="RNA polymerase sigma-70 region 2" evidence="5">
    <location>
        <begin position="9"/>
        <end position="77"/>
    </location>
</feature>
<keyword evidence="3" id="KW-0731">Sigma factor</keyword>
<dbReference type="InterPro" id="IPR013325">
    <property type="entry name" value="RNA_pol_sigma_r2"/>
</dbReference>
<dbReference type="InterPro" id="IPR007627">
    <property type="entry name" value="RNA_pol_sigma70_r2"/>
</dbReference>
<proteinExistence type="inferred from homology"/>
<evidence type="ECO:0000259" key="5">
    <source>
        <dbReference type="Pfam" id="PF04542"/>
    </source>
</evidence>
<dbReference type="Gene3D" id="1.10.1740.10">
    <property type="match status" value="1"/>
</dbReference>
<dbReference type="NCBIfam" id="TIGR02937">
    <property type="entry name" value="sigma70-ECF"/>
    <property type="match status" value="1"/>
</dbReference>
<evidence type="ECO:0000313" key="8">
    <source>
        <dbReference type="Proteomes" id="UP000528457"/>
    </source>
</evidence>
<gene>
    <name evidence="7" type="ORF">HNR48_001545</name>
</gene>
<dbReference type="InterPro" id="IPR014284">
    <property type="entry name" value="RNA_pol_sigma-70_dom"/>
</dbReference>
<dbReference type="RefSeq" id="WP_166848963.1">
    <property type="nucleotide sequence ID" value="NZ_JAAONY010000001.1"/>
</dbReference>
<name>A0A7X0MXS6_9GAMM</name>
<dbReference type="AlphaFoldDB" id="A0A7X0MXS6"/>
<dbReference type="PANTHER" id="PTHR43133">
    <property type="entry name" value="RNA POLYMERASE ECF-TYPE SIGMA FACTO"/>
    <property type="match status" value="1"/>
</dbReference>
<reference evidence="7 8" key="1">
    <citation type="submission" date="2020-08" db="EMBL/GenBank/DDBJ databases">
        <title>Genomic Encyclopedia of Type Strains, Phase IV (KMG-IV): sequencing the most valuable type-strain genomes for metagenomic binning, comparative biology and taxonomic classification.</title>
        <authorList>
            <person name="Goeker M."/>
        </authorList>
    </citation>
    <scope>NUCLEOTIDE SEQUENCE [LARGE SCALE GENOMIC DNA]</scope>
    <source>
        <strain evidence="7 8">DSM 22368</strain>
    </source>
</reference>
<dbReference type="InterPro" id="IPR039425">
    <property type="entry name" value="RNA_pol_sigma-70-like"/>
</dbReference>
<dbReference type="PANTHER" id="PTHR43133:SF63">
    <property type="entry name" value="RNA POLYMERASE SIGMA FACTOR FECI-RELATED"/>
    <property type="match status" value="1"/>
</dbReference>
<evidence type="ECO:0000313" key="7">
    <source>
        <dbReference type="EMBL" id="MBB6521267.1"/>
    </source>
</evidence>
<protein>
    <submittedName>
        <fullName evidence="7">RNA polymerase sigma-70 factor (ECF subfamily)</fullName>
    </submittedName>
</protein>
<evidence type="ECO:0000256" key="2">
    <source>
        <dbReference type="ARBA" id="ARBA00023015"/>
    </source>
</evidence>
<comment type="similarity">
    <text evidence="1">Belongs to the sigma-70 factor family. ECF subfamily.</text>
</comment>
<dbReference type="SUPFAM" id="SSF88659">
    <property type="entry name" value="Sigma3 and sigma4 domains of RNA polymerase sigma factors"/>
    <property type="match status" value="1"/>
</dbReference>
<dbReference type="InterPro" id="IPR013249">
    <property type="entry name" value="RNA_pol_sigma70_r4_t2"/>
</dbReference>
<dbReference type="InterPro" id="IPR013324">
    <property type="entry name" value="RNA_pol_sigma_r3/r4-like"/>
</dbReference>
<keyword evidence="2" id="KW-0805">Transcription regulation</keyword>
<dbReference type="GO" id="GO:0003677">
    <property type="term" value="F:DNA binding"/>
    <property type="evidence" value="ECO:0007669"/>
    <property type="project" value="InterPro"/>
</dbReference>
<organism evidence="7 8">
    <name type="scientific">Pseudoteredinibacter isoporae</name>
    <dbReference type="NCBI Taxonomy" id="570281"/>
    <lineage>
        <taxon>Bacteria</taxon>
        <taxon>Pseudomonadati</taxon>
        <taxon>Pseudomonadota</taxon>
        <taxon>Gammaproteobacteria</taxon>
        <taxon>Cellvibrionales</taxon>
        <taxon>Cellvibrionaceae</taxon>
        <taxon>Pseudoteredinibacter</taxon>
    </lineage>
</organism>
<feature type="domain" description="RNA polymerase sigma factor 70 region 4 type 2" evidence="6">
    <location>
        <begin position="108"/>
        <end position="160"/>
    </location>
</feature>
<dbReference type="Pfam" id="PF04542">
    <property type="entry name" value="Sigma70_r2"/>
    <property type="match status" value="1"/>
</dbReference>
<evidence type="ECO:0000256" key="4">
    <source>
        <dbReference type="ARBA" id="ARBA00023163"/>
    </source>
</evidence>
<dbReference type="Proteomes" id="UP000528457">
    <property type="component" value="Unassembled WGS sequence"/>
</dbReference>
<dbReference type="SUPFAM" id="SSF88946">
    <property type="entry name" value="Sigma2 domain of RNA polymerase sigma factors"/>
    <property type="match status" value="1"/>
</dbReference>
<dbReference type="InParanoid" id="A0A7X0MXS6"/>
<keyword evidence="4" id="KW-0804">Transcription</keyword>
<dbReference type="EMBL" id="JACHHT010000001">
    <property type="protein sequence ID" value="MBB6521267.1"/>
    <property type="molecule type" value="Genomic_DNA"/>
</dbReference>
<dbReference type="GO" id="GO:0006352">
    <property type="term" value="P:DNA-templated transcription initiation"/>
    <property type="evidence" value="ECO:0007669"/>
    <property type="project" value="InterPro"/>
</dbReference>
<comment type="caution">
    <text evidence="7">The sequence shown here is derived from an EMBL/GenBank/DDBJ whole genome shotgun (WGS) entry which is preliminary data.</text>
</comment>
<dbReference type="Pfam" id="PF08281">
    <property type="entry name" value="Sigma70_r4_2"/>
    <property type="match status" value="1"/>
</dbReference>
<evidence type="ECO:0000259" key="6">
    <source>
        <dbReference type="Pfam" id="PF08281"/>
    </source>
</evidence>
<dbReference type="Gene3D" id="1.10.10.10">
    <property type="entry name" value="Winged helix-like DNA-binding domain superfamily/Winged helix DNA-binding domain"/>
    <property type="match status" value="1"/>
</dbReference>